<dbReference type="SUPFAM" id="SSF57829">
    <property type="entry name" value="Zn-binding ribosomal proteins"/>
    <property type="match status" value="1"/>
</dbReference>
<evidence type="ECO:0000313" key="4">
    <source>
        <dbReference type="EMBL" id="QES95313.1"/>
    </source>
</evidence>
<sequence>MAVPKKRVSKSKKRMHKKNWYKKSYKNVFKAISLSNSNIKNKIKLLLQIKKFGFTFNS</sequence>
<dbReference type="Pfam" id="PF01783">
    <property type="entry name" value="Ribosomal_L32p"/>
    <property type="match status" value="1"/>
</dbReference>
<dbReference type="GO" id="GO:0003735">
    <property type="term" value="F:structural constituent of ribosome"/>
    <property type="evidence" value="ECO:0007669"/>
    <property type="project" value="InterPro"/>
</dbReference>
<reference evidence="4" key="1">
    <citation type="journal article" date="2019" name="Am. J. Bot.">
        <title>A single loss of photosynthesis in the diatom order Bacillariales (Bacillariophyta).</title>
        <authorList>
            <person name="Onyshchenko A."/>
            <person name="Ruck E.C."/>
            <person name="Nakov T."/>
            <person name="Alverson A.J."/>
        </authorList>
    </citation>
    <scope>NUCLEOTIDE SEQUENCE</scope>
    <source>
        <strain evidence="4">Nitz4</strain>
    </source>
</reference>
<evidence type="ECO:0000256" key="1">
    <source>
        <dbReference type="ARBA" id="ARBA00008560"/>
    </source>
</evidence>
<keyword evidence="2 4" id="KW-0689">Ribosomal protein</keyword>
<dbReference type="GO" id="GO:0006412">
    <property type="term" value="P:translation"/>
    <property type="evidence" value="ECO:0007669"/>
    <property type="project" value="InterPro"/>
</dbReference>
<proteinExistence type="inferred from homology"/>
<name>A0A5J6DUU3_9STRA</name>
<evidence type="ECO:0000256" key="2">
    <source>
        <dbReference type="ARBA" id="ARBA00022980"/>
    </source>
</evidence>
<organism evidence="4">
    <name type="scientific">Nitzschia sp.</name>
    <name type="common">in: diatoms</name>
    <dbReference type="NCBI Taxonomy" id="1884248"/>
    <lineage>
        <taxon>Eukaryota</taxon>
        <taxon>Sar</taxon>
        <taxon>Stramenopiles</taxon>
        <taxon>Ochrophyta</taxon>
        <taxon>Bacillariophyta</taxon>
        <taxon>Bacillariophyceae</taxon>
        <taxon>Bacillariophycidae</taxon>
        <taxon>Bacillariales</taxon>
        <taxon>Bacillariaceae</taxon>
        <taxon>Nitzschia</taxon>
    </lineage>
</organism>
<geneLocation type="plastid" evidence="4"/>
<comment type="similarity">
    <text evidence="1">Belongs to the bacterial ribosomal protein bL32 family.</text>
</comment>
<evidence type="ECO:0000256" key="3">
    <source>
        <dbReference type="ARBA" id="ARBA00023274"/>
    </source>
</evidence>
<dbReference type="InterPro" id="IPR011332">
    <property type="entry name" value="Ribosomal_zn-bd"/>
</dbReference>
<dbReference type="InterPro" id="IPR002677">
    <property type="entry name" value="Ribosomal_bL32"/>
</dbReference>
<gene>
    <name evidence="4" type="primary">rpl32</name>
</gene>
<dbReference type="EMBL" id="MG273660">
    <property type="protein sequence ID" value="QES95313.1"/>
    <property type="molecule type" value="Genomic_DNA"/>
</dbReference>
<keyword evidence="4" id="KW-0934">Plastid</keyword>
<keyword evidence="3" id="KW-0687">Ribonucleoprotein</keyword>
<dbReference type="GO" id="GO:0015934">
    <property type="term" value="C:large ribosomal subunit"/>
    <property type="evidence" value="ECO:0007669"/>
    <property type="project" value="InterPro"/>
</dbReference>
<accession>A0A5J6DUU3</accession>
<protein>
    <submittedName>
        <fullName evidence="4">Ribosomal protein L32</fullName>
    </submittedName>
</protein>
<dbReference type="AlphaFoldDB" id="A0A5J6DUU3"/>